<reference evidence="3" key="1">
    <citation type="submission" date="2022-07" db="EMBL/GenBank/DDBJ databases">
        <title>Phylogenomic reconstructions and comparative analyses of Kickxellomycotina fungi.</title>
        <authorList>
            <person name="Reynolds N.K."/>
            <person name="Stajich J.E."/>
            <person name="Barry K."/>
            <person name="Grigoriev I.V."/>
            <person name="Crous P."/>
            <person name="Smith M.E."/>
        </authorList>
    </citation>
    <scope>NUCLEOTIDE SEQUENCE</scope>
    <source>
        <strain evidence="3">NRRL 1565</strain>
    </source>
</reference>
<gene>
    <name evidence="3" type="ORF">H4R20_000232</name>
</gene>
<dbReference type="PANTHER" id="PTHR16487:SF0">
    <property type="entry name" value="PROTEIN PHOSPHATASE 4 REGULATORY SUBUNIT 2-RELATED"/>
    <property type="match status" value="1"/>
</dbReference>
<feature type="region of interest" description="Disordered" evidence="2">
    <location>
        <begin position="1"/>
        <end position="36"/>
    </location>
</feature>
<evidence type="ECO:0000256" key="2">
    <source>
        <dbReference type="SAM" id="MobiDB-lite"/>
    </source>
</evidence>
<dbReference type="GO" id="GO:0005737">
    <property type="term" value="C:cytoplasm"/>
    <property type="evidence" value="ECO:0007669"/>
    <property type="project" value="TreeGrafter"/>
</dbReference>
<feature type="compositionally biased region" description="Basic and acidic residues" evidence="2">
    <location>
        <begin position="16"/>
        <end position="36"/>
    </location>
</feature>
<name>A0A9W8LUE0_9FUNG</name>
<comment type="similarity">
    <text evidence="1">Belongs to the PPP4R2 family.</text>
</comment>
<keyword evidence="4" id="KW-1185">Reference proteome</keyword>
<feature type="compositionally biased region" description="Basic and acidic residues" evidence="2">
    <location>
        <begin position="62"/>
        <end position="78"/>
    </location>
</feature>
<dbReference type="InterPro" id="IPR015267">
    <property type="entry name" value="PPP4R2"/>
</dbReference>
<dbReference type="GO" id="GO:0030289">
    <property type="term" value="C:protein phosphatase 4 complex"/>
    <property type="evidence" value="ECO:0007669"/>
    <property type="project" value="InterPro"/>
</dbReference>
<protein>
    <submittedName>
        <fullName evidence="3">Uncharacterized protein</fullName>
    </submittedName>
</protein>
<feature type="region of interest" description="Disordered" evidence="2">
    <location>
        <begin position="54"/>
        <end position="119"/>
    </location>
</feature>
<dbReference type="GO" id="GO:0005634">
    <property type="term" value="C:nucleus"/>
    <property type="evidence" value="ECO:0007669"/>
    <property type="project" value="TreeGrafter"/>
</dbReference>
<feature type="region of interest" description="Disordered" evidence="2">
    <location>
        <begin position="137"/>
        <end position="179"/>
    </location>
</feature>
<feature type="compositionally biased region" description="Low complexity" evidence="2">
    <location>
        <begin position="161"/>
        <end position="178"/>
    </location>
</feature>
<proteinExistence type="inferred from homology"/>
<sequence length="450" mass="48245">MSQASEGPSSEPWDTENDKILERLALNEENRTPWPELRRIIRQRLAMVVEQLTECQNSGDLDVPRQESERSERPESAEKRKRGRDEESEADETPAVDSSVRLARTGDKVEDEDNKHEMDQTMDTAEGGYAAVSAGATEQPFQRHSPSPDRLASIEDGADEGAGAASTKTQTPAPQPATDGTLSLAQEANGHTDNLVRDIRDLEDRIGYSLHTFEEAPFTIQRIAELLAWPERHYRNVIKFLRAVERVVYVTSTVEEFPTLVQKSDNDEEQESKGESAAVVAETIEGNSASNATATPSSLLSFVASQKDGVSKTDPLGSVAKDNGVAATMAAVAALPGNEQRAADNVADGEQAVLRVGSAPVGFAHQGTLASGGAGNAAPDILPLDASDTGILHLQPTSADEREALRTKFEDSVDAGVPVCIDELDGSGGKVTVVPIHPSNATDKEELKDS</sequence>
<dbReference type="Pfam" id="PF09184">
    <property type="entry name" value="PPP4R2"/>
    <property type="match status" value="1"/>
</dbReference>
<evidence type="ECO:0000256" key="1">
    <source>
        <dbReference type="ARBA" id="ARBA00009207"/>
    </source>
</evidence>
<dbReference type="EMBL" id="JANBUO010000005">
    <property type="protein sequence ID" value="KAJ2809329.1"/>
    <property type="molecule type" value="Genomic_DNA"/>
</dbReference>
<dbReference type="Proteomes" id="UP001140094">
    <property type="component" value="Unassembled WGS sequence"/>
</dbReference>
<dbReference type="OrthoDB" id="341898at2759"/>
<evidence type="ECO:0000313" key="4">
    <source>
        <dbReference type="Proteomes" id="UP001140094"/>
    </source>
</evidence>
<dbReference type="PANTHER" id="PTHR16487">
    <property type="entry name" value="PPP4R2-RELATED PROTEIN"/>
    <property type="match status" value="1"/>
</dbReference>
<dbReference type="AlphaFoldDB" id="A0A9W8LUE0"/>
<evidence type="ECO:0000313" key="3">
    <source>
        <dbReference type="EMBL" id="KAJ2809329.1"/>
    </source>
</evidence>
<dbReference type="GO" id="GO:0019888">
    <property type="term" value="F:protein phosphatase regulator activity"/>
    <property type="evidence" value="ECO:0007669"/>
    <property type="project" value="InterPro"/>
</dbReference>
<accession>A0A9W8LUE0</accession>
<organism evidence="3 4">
    <name type="scientific">Coemansia guatemalensis</name>
    <dbReference type="NCBI Taxonomy" id="2761395"/>
    <lineage>
        <taxon>Eukaryota</taxon>
        <taxon>Fungi</taxon>
        <taxon>Fungi incertae sedis</taxon>
        <taxon>Zoopagomycota</taxon>
        <taxon>Kickxellomycotina</taxon>
        <taxon>Kickxellomycetes</taxon>
        <taxon>Kickxellales</taxon>
        <taxon>Kickxellaceae</taxon>
        <taxon>Coemansia</taxon>
    </lineage>
</organism>
<feature type="compositionally biased region" description="Basic and acidic residues" evidence="2">
    <location>
        <begin position="104"/>
        <end position="119"/>
    </location>
</feature>
<comment type="caution">
    <text evidence="3">The sequence shown here is derived from an EMBL/GenBank/DDBJ whole genome shotgun (WGS) entry which is preliminary data.</text>
</comment>